<evidence type="ECO:0000256" key="6">
    <source>
        <dbReference type="ARBA" id="ARBA00022989"/>
    </source>
</evidence>
<keyword evidence="12" id="KW-1185">Reference proteome</keyword>
<dbReference type="GO" id="GO:0005789">
    <property type="term" value="C:endoplasmic reticulum membrane"/>
    <property type="evidence" value="ECO:0007669"/>
    <property type="project" value="TreeGrafter"/>
</dbReference>
<feature type="transmembrane region" description="Helical" evidence="10">
    <location>
        <begin position="423"/>
        <end position="444"/>
    </location>
</feature>
<evidence type="ECO:0000256" key="4">
    <source>
        <dbReference type="ARBA" id="ARBA00022692"/>
    </source>
</evidence>
<feature type="transmembrane region" description="Helical" evidence="10">
    <location>
        <begin position="31"/>
        <end position="52"/>
    </location>
</feature>
<proteinExistence type="inferred from homology"/>
<keyword evidence="3 10" id="KW-0808">Transferase</keyword>
<feature type="transmembrane region" description="Helical" evidence="10">
    <location>
        <begin position="456"/>
        <end position="477"/>
    </location>
</feature>
<comment type="similarity">
    <text evidence="10">Belongs to the ELO family.</text>
</comment>
<comment type="caution">
    <text evidence="11">The sequence shown here is derived from an EMBL/GenBank/DDBJ whole genome shotgun (WGS) entry which is preliminary data.</text>
</comment>
<feature type="transmembrane region" description="Helical" evidence="10">
    <location>
        <begin position="389"/>
        <end position="411"/>
    </location>
</feature>
<evidence type="ECO:0000256" key="3">
    <source>
        <dbReference type="ARBA" id="ARBA00022679"/>
    </source>
</evidence>
<dbReference type="Proteomes" id="UP001187531">
    <property type="component" value="Unassembled WGS sequence"/>
</dbReference>
<feature type="transmembrane region" description="Helical" evidence="10">
    <location>
        <begin position="101"/>
        <end position="119"/>
    </location>
</feature>
<dbReference type="GO" id="GO:0034625">
    <property type="term" value="P:fatty acid elongation, monounsaturated fatty acid"/>
    <property type="evidence" value="ECO:0007669"/>
    <property type="project" value="TreeGrafter"/>
</dbReference>
<dbReference type="PANTHER" id="PTHR11157">
    <property type="entry name" value="FATTY ACID ACYL TRANSFERASE-RELATED"/>
    <property type="match status" value="1"/>
</dbReference>
<reference evidence="11" key="1">
    <citation type="submission" date="2023-07" db="EMBL/GenBank/DDBJ databases">
        <title>Chromosome-level genome assembly of Artemia franciscana.</title>
        <authorList>
            <person name="Jo E."/>
        </authorList>
    </citation>
    <scope>NUCLEOTIDE SEQUENCE</scope>
    <source>
        <tissue evidence="11">Whole body</tissue>
    </source>
</reference>
<evidence type="ECO:0000256" key="10">
    <source>
        <dbReference type="RuleBase" id="RU361115"/>
    </source>
</evidence>
<comment type="subcellular location">
    <subcellularLocation>
        <location evidence="1">Membrane</location>
        <topology evidence="1">Multi-pass membrane protein</topology>
    </subcellularLocation>
</comment>
<dbReference type="GO" id="GO:0009922">
    <property type="term" value="F:fatty acid elongase activity"/>
    <property type="evidence" value="ECO:0007669"/>
    <property type="project" value="UniProtKB-EC"/>
</dbReference>
<dbReference type="GO" id="GO:0030148">
    <property type="term" value="P:sphingolipid biosynthetic process"/>
    <property type="evidence" value="ECO:0007669"/>
    <property type="project" value="TreeGrafter"/>
</dbReference>
<keyword evidence="9 10" id="KW-0275">Fatty acid biosynthesis</keyword>
<feature type="transmembrane region" description="Helical" evidence="10">
    <location>
        <begin position="140"/>
        <end position="159"/>
    </location>
</feature>
<keyword evidence="5 10" id="KW-0276">Fatty acid metabolism</keyword>
<feature type="transmembrane region" description="Helical" evidence="10">
    <location>
        <begin position="364"/>
        <end position="383"/>
    </location>
</feature>
<evidence type="ECO:0000256" key="8">
    <source>
        <dbReference type="ARBA" id="ARBA00023136"/>
    </source>
</evidence>
<name>A0AA88LBL0_ARTSF</name>
<dbReference type="InterPro" id="IPR002076">
    <property type="entry name" value="ELO_fam"/>
</dbReference>
<keyword evidence="2 10" id="KW-0444">Lipid biosynthesis</keyword>
<keyword evidence="4 10" id="KW-0812">Transmembrane</keyword>
<keyword evidence="8 10" id="KW-0472">Membrane</keyword>
<evidence type="ECO:0000256" key="5">
    <source>
        <dbReference type="ARBA" id="ARBA00022832"/>
    </source>
</evidence>
<gene>
    <name evidence="11" type="ORF">QYM36_005061</name>
</gene>
<dbReference type="GO" id="GO:0042761">
    <property type="term" value="P:very long-chain fatty acid biosynthetic process"/>
    <property type="evidence" value="ECO:0007669"/>
    <property type="project" value="TreeGrafter"/>
</dbReference>
<keyword evidence="7 10" id="KW-0443">Lipid metabolism</keyword>
<evidence type="ECO:0000256" key="2">
    <source>
        <dbReference type="ARBA" id="ARBA00022516"/>
    </source>
</evidence>
<feature type="transmembrane region" description="Helical" evidence="10">
    <location>
        <begin position="207"/>
        <end position="225"/>
    </location>
</feature>
<keyword evidence="6 10" id="KW-1133">Transmembrane helix</keyword>
<evidence type="ECO:0000313" key="11">
    <source>
        <dbReference type="EMBL" id="KAK2719441.1"/>
    </source>
</evidence>
<dbReference type="GO" id="GO:0034626">
    <property type="term" value="P:fatty acid elongation, polyunsaturated fatty acid"/>
    <property type="evidence" value="ECO:0007669"/>
    <property type="project" value="TreeGrafter"/>
</dbReference>
<evidence type="ECO:0000313" key="12">
    <source>
        <dbReference type="Proteomes" id="UP001187531"/>
    </source>
</evidence>
<comment type="caution">
    <text evidence="10">Lacks conserved residue(s) required for the propagation of feature annotation.</text>
</comment>
<accession>A0AA88LBL0</accession>
<feature type="transmembrane region" description="Helical" evidence="10">
    <location>
        <begin position="231"/>
        <end position="253"/>
    </location>
</feature>
<dbReference type="Pfam" id="PF01151">
    <property type="entry name" value="ELO"/>
    <property type="match status" value="2"/>
</dbReference>
<dbReference type="GO" id="GO:0019367">
    <property type="term" value="P:fatty acid elongation, saturated fatty acid"/>
    <property type="evidence" value="ECO:0007669"/>
    <property type="project" value="TreeGrafter"/>
</dbReference>
<comment type="catalytic activity">
    <reaction evidence="10">
        <text>a very-long-chain acyl-CoA + malonyl-CoA + H(+) = a very-long-chain 3-oxoacyl-CoA + CO2 + CoA</text>
        <dbReference type="Rhea" id="RHEA:32727"/>
        <dbReference type="ChEBI" id="CHEBI:15378"/>
        <dbReference type="ChEBI" id="CHEBI:16526"/>
        <dbReference type="ChEBI" id="CHEBI:57287"/>
        <dbReference type="ChEBI" id="CHEBI:57384"/>
        <dbReference type="ChEBI" id="CHEBI:90725"/>
        <dbReference type="ChEBI" id="CHEBI:90736"/>
        <dbReference type="EC" id="2.3.1.199"/>
    </reaction>
</comment>
<sequence>MGLISNMIQGYNDIYKYADPRVKDWPFMSGWGSTVGIVAVYIVGITIVGPKLMRNRKPYELKEVLFMYNLFQVLFSAWMFLKGFQYGWWNKYSLRCEPLDTSNSYTAIGMASIAWWYLFSKFTEFLDTVFFIMRKKFNQVSVLHVIHHAGMPLAVWWGVKFLPGGHMTFFGMCNTFVHIVMYTYYLLSSLGPEVQKYLWWKKHLTGLQLLQFVAVFIHSAQTLFSDCDVPTVFPVIICLYAMMFIILFSNFYINSYTKPQHKKKIVEKQEVNANTITENNRAEKIELSSSGTTKKGILDNLGFNLPGFQYGWWDKYSFRCEPLDTTNSYTGIGMASICWWYLVSKFTEFLDTVFFIMRKKFNQVSVLHVIHHAGMPLAVWWGVKFYPGGHLTFFGVFNTFVHVVMYTYYLLSSLGPQVQKYLWWKKHLTGLQLLQFIAVFIHSAQTFFSDCDVPKLFPVIICSYAMMFIILFSNFYIKSYTKPQHKKKIVEKQEVNANVITANVRAEKTELSSSGTTKKGLFDKLGFNLPVCFLSDHTVGLHKME</sequence>
<feature type="transmembrane region" description="Helical" evidence="10">
    <location>
        <begin position="64"/>
        <end position="81"/>
    </location>
</feature>
<evidence type="ECO:0000256" key="1">
    <source>
        <dbReference type="ARBA" id="ARBA00004141"/>
    </source>
</evidence>
<organism evidence="11 12">
    <name type="scientific">Artemia franciscana</name>
    <name type="common">Brine shrimp</name>
    <name type="synonym">Artemia sanfranciscana</name>
    <dbReference type="NCBI Taxonomy" id="6661"/>
    <lineage>
        <taxon>Eukaryota</taxon>
        <taxon>Metazoa</taxon>
        <taxon>Ecdysozoa</taxon>
        <taxon>Arthropoda</taxon>
        <taxon>Crustacea</taxon>
        <taxon>Branchiopoda</taxon>
        <taxon>Anostraca</taxon>
        <taxon>Artemiidae</taxon>
        <taxon>Artemia</taxon>
    </lineage>
</organism>
<dbReference type="PANTHER" id="PTHR11157:SF69">
    <property type="entry name" value="ELONGATION OF VERY LONG CHAIN FATTY ACIDS PROTEIN 7"/>
    <property type="match status" value="1"/>
</dbReference>
<dbReference type="EMBL" id="JAVRJZ010000008">
    <property type="protein sequence ID" value="KAK2719441.1"/>
    <property type="molecule type" value="Genomic_DNA"/>
</dbReference>
<evidence type="ECO:0000256" key="7">
    <source>
        <dbReference type="ARBA" id="ARBA00023098"/>
    </source>
</evidence>
<feature type="transmembrane region" description="Helical" evidence="10">
    <location>
        <begin position="165"/>
        <end position="187"/>
    </location>
</feature>
<evidence type="ECO:0000256" key="9">
    <source>
        <dbReference type="ARBA" id="ARBA00023160"/>
    </source>
</evidence>
<protein>
    <recommendedName>
        <fullName evidence="10">Elongation of very long chain fatty acids protein</fullName>
        <ecNumber evidence="10">2.3.1.199</ecNumber>
    </recommendedName>
    <alternativeName>
        <fullName evidence="10">Very-long-chain 3-oxoacyl-CoA synthase</fullName>
    </alternativeName>
</protein>
<dbReference type="EC" id="2.3.1.199" evidence="10"/>
<dbReference type="AlphaFoldDB" id="A0AA88LBL0"/>